<dbReference type="InterPro" id="IPR029058">
    <property type="entry name" value="AB_hydrolase_fold"/>
</dbReference>
<keyword evidence="4" id="KW-1185">Reference proteome</keyword>
<dbReference type="GO" id="GO:0008236">
    <property type="term" value="F:serine-type peptidase activity"/>
    <property type="evidence" value="ECO:0007669"/>
    <property type="project" value="InterPro"/>
</dbReference>
<dbReference type="Gene3D" id="3.40.50.1820">
    <property type="entry name" value="alpha/beta hydrolase"/>
    <property type="match status" value="1"/>
</dbReference>
<dbReference type="PANTHER" id="PTHR22946:SF9">
    <property type="entry name" value="POLYKETIDE TRANSFERASE AF380"/>
    <property type="match status" value="1"/>
</dbReference>
<organism evidence="3 4">
    <name type="scientific">Pontibacter cellulosilyticus</name>
    <dbReference type="NCBI Taxonomy" id="1720253"/>
    <lineage>
        <taxon>Bacteria</taxon>
        <taxon>Pseudomonadati</taxon>
        <taxon>Bacteroidota</taxon>
        <taxon>Cytophagia</taxon>
        <taxon>Cytophagales</taxon>
        <taxon>Hymenobacteraceae</taxon>
        <taxon>Pontibacter</taxon>
    </lineage>
</organism>
<gene>
    <name evidence="3" type="ORF">H8S84_06490</name>
</gene>
<comment type="caution">
    <text evidence="3">The sequence shown here is derived from an EMBL/GenBank/DDBJ whole genome shotgun (WGS) entry which is preliminary data.</text>
</comment>
<keyword evidence="1 3" id="KW-0378">Hydrolase</keyword>
<sequence length="281" mass="32513">MKVDFVVYPEHGRPFTADATFKEDGKHKPVVIFTHGFKGFKDWGHFNVLARYFEDQGYVFIKFNFSYNGTSVEDYSDLHDMEAFGQNNFSLELEDMQALIDLLHDPHGPLNQSELDLNRIYLMGHSRGGGAVILKAAEEPRVKAVATWAAVNRYDNRWEELHMESWKQEGVQWVENFRTGQKMPLYYQIVEDFQKNRHRLDIPKVILNMHQPLLLIHGEEDETLPVQMAQDLKSWKQDAHLVLLPQADHSFGGVHPYEDEELPPAAKAAADMSIEFFRTHA</sequence>
<dbReference type="RefSeq" id="WP_187066424.1">
    <property type="nucleotide sequence ID" value="NZ_JACRVF010000001.1"/>
</dbReference>
<evidence type="ECO:0000313" key="3">
    <source>
        <dbReference type="EMBL" id="MBC5992480.1"/>
    </source>
</evidence>
<accession>A0A923N8N4</accession>
<dbReference type="AlphaFoldDB" id="A0A923N8N4"/>
<dbReference type="PANTHER" id="PTHR22946">
    <property type="entry name" value="DIENELACTONE HYDROLASE DOMAIN-CONTAINING PROTEIN-RELATED"/>
    <property type="match status" value="1"/>
</dbReference>
<evidence type="ECO:0000256" key="1">
    <source>
        <dbReference type="ARBA" id="ARBA00022801"/>
    </source>
</evidence>
<dbReference type="GO" id="GO:0052689">
    <property type="term" value="F:carboxylic ester hydrolase activity"/>
    <property type="evidence" value="ECO:0007669"/>
    <property type="project" value="UniProtKB-ARBA"/>
</dbReference>
<dbReference type="InterPro" id="IPR001375">
    <property type="entry name" value="Peptidase_S9_cat"/>
</dbReference>
<dbReference type="Pfam" id="PF00326">
    <property type="entry name" value="Peptidase_S9"/>
    <property type="match status" value="1"/>
</dbReference>
<proteinExistence type="predicted"/>
<dbReference type="InterPro" id="IPR050261">
    <property type="entry name" value="FrsA_esterase"/>
</dbReference>
<feature type="domain" description="Peptidase S9 prolyl oligopeptidase catalytic" evidence="2">
    <location>
        <begin position="51"/>
        <end position="252"/>
    </location>
</feature>
<dbReference type="Proteomes" id="UP000603640">
    <property type="component" value="Unassembled WGS sequence"/>
</dbReference>
<evidence type="ECO:0000259" key="2">
    <source>
        <dbReference type="Pfam" id="PF00326"/>
    </source>
</evidence>
<reference evidence="3" key="1">
    <citation type="submission" date="2020-08" db="EMBL/GenBank/DDBJ databases">
        <title>Pontibacter sp. SD6 16S ribosomal RNA gene Genome sequencing and assembly.</title>
        <authorList>
            <person name="Kang M."/>
        </authorList>
    </citation>
    <scope>NUCLEOTIDE SEQUENCE</scope>
    <source>
        <strain evidence="3">SD6</strain>
    </source>
</reference>
<protein>
    <submittedName>
        <fullName evidence="3">Alpha/beta hydrolase</fullName>
    </submittedName>
</protein>
<dbReference type="GO" id="GO:0006508">
    <property type="term" value="P:proteolysis"/>
    <property type="evidence" value="ECO:0007669"/>
    <property type="project" value="InterPro"/>
</dbReference>
<name>A0A923N8N4_9BACT</name>
<evidence type="ECO:0000313" key="4">
    <source>
        <dbReference type="Proteomes" id="UP000603640"/>
    </source>
</evidence>
<dbReference type="SUPFAM" id="SSF53474">
    <property type="entry name" value="alpha/beta-Hydrolases"/>
    <property type="match status" value="1"/>
</dbReference>
<dbReference type="EMBL" id="JACRVF010000001">
    <property type="protein sequence ID" value="MBC5992480.1"/>
    <property type="molecule type" value="Genomic_DNA"/>
</dbReference>